<evidence type="ECO:0000313" key="2">
    <source>
        <dbReference type="Proteomes" id="UP000652761"/>
    </source>
</evidence>
<accession>A0A843THI3</accession>
<dbReference type="EMBL" id="NMUH01000093">
    <property type="protein sequence ID" value="MQL71258.1"/>
    <property type="molecule type" value="Genomic_DNA"/>
</dbReference>
<proteinExistence type="predicted"/>
<evidence type="ECO:0000313" key="1">
    <source>
        <dbReference type="EMBL" id="MQL71258.1"/>
    </source>
</evidence>
<dbReference type="AlphaFoldDB" id="A0A843THI3"/>
<comment type="caution">
    <text evidence="1">The sequence shown here is derived from an EMBL/GenBank/DDBJ whole genome shotgun (WGS) entry which is preliminary data.</text>
</comment>
<name>A0A843THI3_COLES</name>
<sequence>MTSDKAQRHEHECRKSELLREVASALRAPNTRLLRHSSHPSSCARSLRQSELPTRGRFGTRLVRALARGHFGTLSSQHEVASALVSSELLREVTSALRAPNTRSLRHSSHLSSCARSLQHSELPTRGRFGTPHPSSCARSLWHSELPTRGRFGILPIRPQVCFGTHLNNPSPKARTTLCS</sequence>
<gene>
    <name evidence="1" type="ORF">Taro_003597</name>
</gene>
<organism evidence="1 2">
    <name type="scientific">Colocasia esculenta</name>
    <name type="common">Wild taro</name>
    <name type="synonym">Arum esculentum</name>
    <dbReference type="NCBI Taxonomy" id="4460"/>
    <lineage>
        <taxon>Eukaryota</taxon>
        <taxon>Viridiplantae</taxon>
        <taxon>Streptophyta</taxon>
        <taxon>Embryophyta</taxon>
        <taxon>Tracheophyta</taxon>
        <taxon>Spermatophyta</taxon>
        <taxon>Magnoliopsida</taxon>
        <taxon>Liliopsida</taxon>
        <taxon>Araceae</taxon>
        <taxon>Aroideae</taxon>
        <taxon>Colocasieae</taxon>
        <taxon>Colocasia</taxon>
    </lineage>
</organism>
<dbReference type="Proteomes" id="UP000652761">
    <property type="component" value="Unassembled WGS sequence"/>
</dbReference>
<protein>
    <submittedName>
        <fullName evidence="1">Uncharacterized protein</fullName>
    </submittedName>
</protein>
<reference evidence="1" key="1">
    <citation type="submission" date="2017-07" db="EMBL/GenBank/DDBJ databases">
        <title>Taro Niue Genome Assembly and Annotation.</title>
        <authorList>
            <person name="Atibalentja N."/>
            <person name="Keating K."/>
            <person name="Fields C.J."/>
        </authorList>
    </citation>
    <scope>NUCLEOTIDE SEQUENCE</scope>
    <source>
        <strain evidence="1">Niue_2</strain>
        <tissue evidence="1">Leaf</tissue>
    </source>
</reference>
<keyword evidence="2" id="KW-1185">Reference proteome</keyword>